<dbReference type="InterPro" id="IPR001878">
    <property type="entry name" value="Znf_CCHC"/>
</dbReference>
<proteinExistence type="predicted"/>
<keyword evidence="1" id="KW-0479">Metal-binding</keyword>
<evidence type="ECO:0000256" key="2">
    <source>
        <dbReference type="SAM" id="MobiDB-lite"/>
    </source>
</evidence>
<dbReference type="InterPro" id="IPR036875">
    <property type="entry name" value="Znf_CCHC_sf"/>
</dbReference>
<evidence type="ECO:0000256" key="1">
    <source>
        <dbReference type="PROSITE-ProRule" id="PRU00047"/>
    </source>
</evidence>
<evidence type="ECO:0000259" key="3">
    <source>
        <dbReference type="PROSITE" id="PS50158"/>
    </source>
</evidence>
<dbReference type="PROSITE" id="PS50158">
    <property type="entry name" value="ZF_CCHC"/>
    <property type="match status" value="1"/>
</dbReference>
<dbReference type="AlphaFoldDB" id="A0AA87ZRB8"/>
<dbReference type="Pfam" id="PF00098">
    <property type="entry name" value="zf-CCHC"/>
    <property type="match status" value="1"/>
</dbReference>
<comment type="caution">
    <text evidence="4">The sequence shown here is derived from an EMBL/GenBank/DDBJ whole genome shotgun (WGS) entry which is preliminary data.</text>
</comment>
<evidence type="ECO:0000313" key="5">
    <source>
        <dbReference type="Proteomes" id="UP001187192"/>
    </source>
</evidence>
<reference evidence="4" key="1">
    <citation type="submission" date="2023-07" db="EMBL/GenBank/DDBJ databases">
        <title>draft genome sequence of fig (Ficus carica).</title>
        <authorList>
            <person name="Takahashi T."/>
            <person name="Nishimura K."/>
        </authorList>
    </citation>
    <scope>NUCLEOTIDE SEQUENCE</scope>
</reference>
<keyword evidence="1" id="KW-0862">Zinc</keyword>
<dbReference type="GO" id="GO:0003676">
    <property type="term" value="F:nucleic acid binding"/>
    <property type="evidence" value="ECO:0007669"/>
    <property type="project" value="InterPro"/>
</dbReference>
<accession>A0AA87ZRB8</accession>
<feature type="compositionally biased region" description="Polar residues" evidence="2">
    <location>
        <begin position="76"/>
        <end position="88"/>
    </location>
</feature>
<dbReference type="EMBL" id="BTGU01009793">
    <property type="protein sequence ID" value="GMN28281.1"/>
    <property type="molecule type" value="Genomic_DNA"/>
</dbReference>
<organism evidence="4 5">
    <name type="scientific">Ficus carica</name>
    <name type="common">Common fig</name>
    <dbReference type="NCBI Taxonomy" id="3494"/>
    <lineage>
        <taxon>Eukaryota</taxon>
        <taxon>Viridiplantae</taxon>
        <taxon>Streptophyta</taxon>
        <taxon>Embryophyta</taxon>
        <taxon>Tracheophyta</taxon>
        <taxon>Spermatophyta</taxon>
        <taxon>Magnoliopsida</taxon>
        <taxon>eudicotyledons</taxon>
        <taxon>Gunneridae</taxon>
        <taxon>Pentapetalae</taxon>
        <taxon>rosids</taxon>
        <taxon>fabids</taxon>
        <taxon>Rosales</taxon>
        <taxon>Moraceae</taxon>
        <taxon>Ficeae</taxon>
        <taxon>Ficus</taxon>
    </lineage>
</organism>
<sequence length="220" mass="24642">MIKMMKMFRTDVAKQVSAGSSPPTLVSDCVSRAIRTEYWINQDREARAQIFKVRKEEKVVIKTTQPKQGLELQPKGQVSNPTQGSKQFGRNKRKRSFTGQGQTRNFPQKKNNRGNEDTSNDYPMCAKCGRKHPGGCKMGSNAYYLCGKEGHYARSCPQNNQSHNPQYPNRNAGRQLHAVQARLEGPLITQGRLEAPEPQARIYAYTNGDAEAGTSHGVTR</sequence>
<gene>
    <name evidence="4" type="ORF">TIFTF001_051653</name>
</gene>
<name>A0AA87ZRB8_FICCA</name>
<dbReference type="SUPFAM" id="SSF57756">
    <property type="entry name" value="Retrovirus zinc finger-like domains"/>
    <property type="match status" value="1"/>
</dbReference>
<feature type="domain" description="CCHC-type" evidence="3">
    <location>
        <begin position="144"/>
        <end position="158"/>
    </location>
</feature>
<dbReference type="Gene3D" id="4.10.60.10">
    <property type="entry name" value="Zinc finger, CCHC-type"/>
    <property type="match status" value="1"/>
</dbReference>
<dbReference type="Proteomes" id="UP001187192">
    <property type="component" value="Unassembled WGS sequence"/>
</dbReference>
<feature type="region of interest" description="Disordered" evidence="2">
    <location>
        <begin position="64"/>
        <end position="121"/>
    </location>
</feature>
<dbReference type="GO" id="GO:0008270">
    <property type="term" value="F:zinc ion binding"/>
    <property type="evidence" value="ECO:0007669"/>
    <property type="project" value="UniProtKB-KW"/>
</dbReference>
<protein>
    <recommendedName>
        <fullName evidence="3">CCHC-type domain-containing protein</fullName>
    </recommendedName>
</protein>
<evidence type="ECO:0000313" key="4">
    <source>
        <dbReference type="EMBL" id="GMN28281.1"/>
    </source>
</evidence>
<feature type="compositionally biased region" description="Polar residues" evidence="2">
    <location>
        <begin position="97"/>
        <end position="109"/>
    </location>
</feature>
<keyword evidence="5" id="KW-1185">Reference proteome</keyword>
<keyword evidence="1" id="KW-0863">Zinc-finger</keyword>